<name>A0A1J3JM59_NOCCA</name>
<keyword evidence="1" id="KW-0677">Repeat</keyword>
<evidence type="ECO:0000259" key="2">
    <source>
        <dbReference type="SMART" id="SM01349"/>
    </source>
</evidence>
<evidence type="ECO:0000313" key="3">
    <source>
        <dbReference type="EMBL" id="JAU93575.1"/>
    </source>
</evidence>
<sequence>MQSQTVDVVKRLKEITQVMQTPQQVLEAHQVTPQDIQDLLDELQDHVESIDLANDLHSIGGLVPLLGYLKNSNANIRAKSADVVSTMVENNPRSQQSVMESNGLESLLLNFTSDTDMHSRTQALGAISSLIRNNNSGITGFRIANGYIGLRDALESDSVRFQRKALNLLHYLLQENDLDCDIAIHLGFHGLMMNLVSSSDADVREAALRGLLDLAKDRKYCICGSTIEKGDEKLRQILQDRIKGISFMSQEDLSAAKEEKQLLDSLWIAFYNEPSSL</sequence>
<dbReference type="SUPFAM" id="SSF48371">
    <property type="entry name" value="ARM repeat"/>
    <property type="match status" value="1"/>
</dbReference>
<feature type="domain" description="TOG" evidence="2">
    <location>
        <begin position="7"/>
        <end position="251"/>
    </location>
</feature>
<dbReference type="Pfam" id="PF08609">
    <property type="entry name" value="Fes1"/>
    <property type="match status" value="1"/>
</dbReference>
<dbReference type="Gene3D" id="1.25.10.10">
    <property type="entry name" value="Leucine-rich Repeat Variant"/>
    <property type="match status" value="1"/>
</dbReference>
<dbReference type="PANTHER" id="PTHR19316:SF18">
    <property type="entry name" value="HSP70-BINDING PROTEIN 1"/>
    <property type="match status" value="1"/>
</dbReference>
<dbReference type="EMBL" id="GEVM01012363">
    <property type="protein sequence ID" value="JAU93575.1"/>
    <property type="molecule type" value="Transcribed_RNA"/>
</dbReference>
<dbReference type="FunFam" id="1.25.10.10:FF:000157">
    <property type="entry name" value="Hsp70-binding protein 1"/>
    <property type="match status" value="1"/>
</dbReference>
<dbReference type="InterPro" id="IPR011989">
    <property type="entry name" value="ARM-like"/>
</dbReference>
<dbReference type="InterPro" id="IPR034085">
    <property type="entry name" value="TOG"/>
</dbReference>
<dbReference type="InterPro" id="IPR013918">
    <property type="entry name" value="Nucleotide_exch_fac_Fes1"/>
</dbReference>
<organism evidence="3">
    <name type="scientific">Noccaea caerulescens</name>
    <name type="common">Alpine penny-cress</name>
    <name type="synonym">Thlaspi caerulescens</name>
    <dbReference type="NCBI Taxonomy" id="107243"/>
    <lineage>
        <taxon>Eukaryota</taxon>
        <taxon>Viridiplantae</taxon>
        <taxon>Streptophyta</taxon>
        <taxon>Embryophyta</taxon>
        <taxon>Tracheophyta</taxon>
        <taxon>Spermatophyta</taxon>
        <taxon>Magnoliopsida</taxon>
        <taxon>eudicotyledons</taxon>
        <taxon>Gunneridae</taxon>
        <taxon>Pentapetalae</taxon>
        <taxon>rosids</taxon>
        <taxon>malvids</taxon>
        <taxon>Brassicales</taxon>
        <taxon>Brassicaceae</taxon>
        <taxon>Coluteocarpeae</taxon>
        <taxon>Noccaea</taxon>
    </lineage>
</organism>
<protein>
    <submittedName>
        <fullName evidence="3">Hsp70 nucleotide exchange factor fes1</fullName>
    </submittedName>
</protein>
<dbReference type="GO" id="GO:0005783">
    <property type="term" value="C:endoplasmic reticulum"/>
    <property type="evidence" value="ECO:0007669"/>
    <property type="project" value="TreeGrafter"/>
</dbReference>
<accession>A0A1J3JM59</accession>
<dbReference type="InterPro" id="IPR050693">
    <property type="entry name" value="Hsp70_NEF-Inhibitors"/>
</dbReference>
<dbReference type="InterPro" id="IPR016024">
    <property type="entry name" value="ARM-type_fold"/>
</dbReference>
<dbReference type="AlphaFoldDB" id="A0A1J3JM59"/>
<dbReference type="PANTHER" id="PTHR19316">
    <property type="entry name" value="PROTEIN FOLDING REGULATOR"/>
    <property type="match status" value="1"/>
</dbReference>
<reference evidence="3" key="1">
    <citation type="submission" date="2016-07" db="EMBL/GenBank/DDBJ databases">
        <title>De novo transcriptome assembly of four accessions of the metal hyperaccumulator plant Noccaea caerulescens.</title>
        <authorList>
            <person name="Blande D."/>
            <person name="Halimaa P."/>
            <person name="Tervahauta A.I."/>
            <person name="Aarts M.G."/>
            <person name="Karenlampi S.O."/>
        </authorList>
    </citation>
    <scope>NUCLEOTIDE SEQUENCE</scope>
</reference>
<dbReference type="SMART" id="SM01349">
    <property type="entry name" value="TOG"/>
    <property type="match status" value="1"/>
</dbReference>
<proteinExistence type="predicted"/>
<evidence type="ECO:0000256" key="1">
    <source>
        <dbReference type="ARBA" id="ARBA00022737"/>
    </source>
</evidence>
<dbReference type="GO" id="GO:0000774">
    <property type="term" value="F:adenyl-nucleotide exchange factor activity"/>
    <property type="evidence" value="ECO:0007669"/>
    <property type="project" value="TreeGrafter"/>
</dbReference>
<gene>
    <name evidence="3" type="ORF">MP_TR26008_c1_g1_i1_g.75920</name>
</gene>